<keyword evidence="2" id="KW-1185">Reference proteome</keyword>
<dbReference type="Proteomes" id="UP001597549">
    <property type="component" value="Unassembled WGS sequence"/>
</dbReference>
<evidence type="ECO:0000313" key="1">
    <source>
        <dbReference type="EMBL" id="MFD2907250.1"/>
    </source>
</evidence>
<name>A0ABW5Z4I9_9FLAO</name>
<reference evidence="2" key="1">
    <citation type="journal article" date="2019" name="Int. J. Syst. Evol. Microbiol.">
        <title>The Global Catalogue of Microorganisms (GCM) 10K type strain sequencing project: providing services to taxonomists for standard genome sequencing and annotation.</title>
        <authorList>
            <consortium name="The Broad Institute Genomics Platform"/>
            <consortium name="The Broad Institute Genome Sequencing Center for Infectious Disease"/>
            <person name="Wu L."/>
            <person name="Ma J."/>
        </authorList>
    </citation>
    <scope>NUCLEOTIDE SEQUENCE [LARGE SCALE GENOMIC DNA]</scope>
    <source>
        <strain evidence="2">KCTC 52644</strain>
    </source>
</reference>
<proteinExistence type="predicted"/>
<gene>
    <name evidence="1" type="ORF">ACFSX9_00740</name>
</gene>
<accession>A0ABW5Z4I9</accession>
<comment type="caution">
    <text evidence="1">The sequence shown here is derived from an EMBL/GenBank/DDBJ whole genome shotgun (WGS) entry which is preliminary data.</text>
</comment>
<organism evidence="1 2">
    <name type="scientific">Flavobacterium ardleyense</name>
    <dbReference type="NCBI Taxonomy" id="2038737"/>
    <lineage>
        <taxon>Bacteria</taxon>
        <taxon>Pseudomonadati</taxon>
        <taxon>Bacteroidota</taxon>
        <taxon>Flavobacteriia</taxon>
        <taxon>Flavobacteriales</taxon>
        <taxon>Flavobacteriaceae</taxon>
        <taxon>Flavobacterium</taxon>
    </lineage>
</organism>
<dbReference type="RefSeq" id="WP_379803159.1">
    <property type="nucleotide sequence ID" value="NZ_JBHUOL010000003.1"/>
</dbReference>
<evidence type="ECO:0000313" key="2">
    <source>
        <dbReference type="Proteomes" id="UP001597549"/>
    </source>
</evidence>
<sequence length="168" mass="18867">MLNDLITSKTRLQLLIKFFISAANSGYLRGLAQEMDENTNAIRKELNHLSDAGYILRDTTTSKIMYRANTAHPLFSTLQQLVRKHLGIDEIITQVMERMGEVSKIYLTGDYAQGIDSGTIAVVVEGINVNEEYLVQLAPKIEKEIKKVVQFTVTPEFTGSGLLIFENK</sequence>
<protein>
    <submittedName>
        <fullName evidence="1">ArsR family transcriptional regulator</fullName>
    </submittedName>
</protein>
<dbReference type="EMBL" id="JBHUOL010000003">
    <property type="protein sequence ID" value="MFD2907250.1"/>
    <property type="molecule type" value="Genomic_DNA"/>
</dbReference>